<evidence type="ECO:0000313" key="2">
    <source>
        <dbReference type="EMBL" id="QUJ75448.1"/>
    </source>
</evidence>
<dbReference type="InterPro" id="IPR008972">
    <property type="entry name" value="Cupredoxin"/>
</dbReference>
<dbReference type="Gene3D" id="2.60.40.420">
    <property type="entry name" value="Cupredoxins - blue copper proteins"/>
    <property type="match status" value="1"/>
</dbReference>
<sequence length="150" mass="15976">MLKTFRARAAAAAALLTFAAAPVSAESYQILLMDNAFFPETTYVQEGDTVTFVNLSGKPTRVTALDKSWDTGMFKDGIEISMLVSDEMSVEFVAKQRGNGGGADTDQVGYGTDGDLTNDNVFDENAEADEIDVFVGALTFDAPPEIGLDG</sequence>
<accession>A0A975JBM1</accession>
<organism evidence="2 3">
    <name type="scientific">Sulfitobacter albidus</name>
    <dbReference type="NCBI Taxonomy" id="2829501"/>
    <lineage>
        <taxon>Bacteria</taxon>
        <taxon>Pseudomonadati</taxon>
        <taxon>Pseudomonadota</taxon>
        <taxon>Alphaproteobacteria</taxon>
        <taxon>Rhodobacterales</taxon>
        <taxon>Roseobacteraceae</taxon>
        <taxon>Sulfitobacter</taxon>
    </lineage>
</organism>
<feature type="chain" id="PRO_5037724106" description="Nuclease" evidence="1">
    <location>
        <begin position="26"/>
        <end position="150"/>
    </location>
</feature>
<dbReference type="SUPFAM" id="SSF49503">
    <property type="entry name" value="Cupredoxins"/>
    <property type="match status" value="1"/>
</dbReference>
<dbReference type="Proteomes" id="UP000683291">
    <property type="component" value="Chromosome 1"/>
</dbReference>
<evidence type="ECO:0008006" key="4">
    <source>
        <dbReference type="Google" id="ProtNLM"/>
    </source>
</evidence>
<protein>
    <recommendedName>
        <fullName evidence="4">Nuclease</fullName>
    </recommendedName>
</protein>
<keyword evidence="3" id="KW-1185">Reference proteome</keyword>
<dbReference type="EMBL" id="CP073581">
    <property type="protein sequence ID" value="QUJ75448.1"/>
    <property type="molecule type" value="Genomic_DNA"/>
</dbReference>
<evidence type="ECO:0000313" key="3">
    <source>
        <dbReference type="Proteomes" id="UP000683291"/>
    </source>
</evidence>
<proteinExistence type="predicted"/>
<evidence type="ECO:0000256" key="1">
    <source>
        <dbReference type="SAM" id="SignalP"/>
    </source>
</evidence>
<keyword evidence="1" id="KW-0732">Signal</keyword>
<gene>
    <name evidence="2" type="ORF">KDD17_10730</name>
</gene>
<dbReference type="AlphaFoldDB" id="A0A975JBM1"/>
<reference evidence="2" key="1">
    <citation type="submission" date="2021-04" db="EMBL/GenBank/DDBJ databases">
        <title>Complete genome sequence for Sulfitobacter sp. strain JK7-1.</title>
        <authorList>
            <person name="Park S.-J."/>
        </authorList>
    </citation>
    <scope>NUCLEOTIDE SEQUENCE</scope>
    <source>
        <strain evidence="2">JK7-1</strain>
    </source>
</reference>
<feature type="signal peptide" evidence="1">
    <location>
        <begin position="1"/>
        <end position="25"/>
    </location>
</feature>
<name>A0A975JBM1_9RHOB</name>
<dbReference type="KEGG" id="sual:KDD17_10730"/>
<dbReference type="RefSeq" id="WP_212703653.1">
    <property type="nucleotide sequence ID" value="NZ_CP073581.1"/>
</dbReference>